<dbReference type="Pfam" id="PF18052">
    <property type="entry name" value="Rx_N"/>
    <property type="match status" value="2"/>
</dbReference>
<dbReference type="Pfam" id="PF23559">
    <property type="entry name" value="WHD_DRP"/>
    <property type="match status" value="2"/>
</dbReference>
<sequence length="2682" mass="303619">MADLALAGLRWAASPIVNELLTKASAYLSVDMVREIQRLEATVLPQFELVIQAAQKSPHRGILEAWLRRLKEAYYDAEDLLDEHEYNVLEGKAKSGKSLLLGEHGSSSTATTVMKPFHAAMSRARNLLPQNRRLISKLNELKAILTEAQQLRDLLGLPHGNTVEWPAAAPTSVPTTTSLPTSKVFGRDRDRDRIVKFLLGKTTTAEASSTKEIIESAKKGECPRVDNLDTLQCKLRDILQESQKFLLVLDDVWFEKSHNETEWELFLAPLVSKQSGSKVLVTSRSETLPAAICCEQEHVIHLENMDDTEFLALFKHHAFSGAEIKDQLLRTKLEDTAEEIAKRLGQCPLAAKVLGSRLCRKKDISEWKAALKLGDLSDPFTSLLWSYEKLDPRLQRCFLYCSLFPKGHGYTPEELVHLWVAEGFVGSCNLSRRTLEEVGMDYFNDMVSVSFFQLVSEMYCDSYYVMHDILHDFAESLSREDCFRLEDDNVTEIPCTVRHLSVHVQSMQKHKQIMCKLHHLRTIICIDPLMDGPSDIFDGMLRNQRKLRVLSLSFYSSSKLPESIGELKHLRYLNLIRTLVSELPTSLCTLYHLQLLWLNYMVENLPDKLCNLRKLRHLGAYTDDFVIETPICQILNIGKLTSLQHIYVFSVQKKQGYELRQLKDLNELGGSLRVKNLENVIGKDEAVESKLYLKNRLKELALEWSSENGMDAMDILEGLRPPPQLSKLTIQGYRSDTYPGWLLERSYFENLESFELTNCSLLEGLPPDTELLRNCSRLRINSVPNLKELSNLPAGLTDLSIGCCPLLMFITNNELGQHDLRENIITKADDLASKLALMWEVDSGKEVRSILWKDYSSLNRLCELSLSSCSITDEALAICLGGLTSLRTLQLKYNMALTTLPSEKVFEHLTKLVWLVVRGCLCLKSLGGLRAAPSLSSFDCWDCPSLELARGAELMPLNLAGDLNIRGCILAVDSFINGLPHLKRLSIDVCRSSPSLSIGHLTSLQSLDLKGLPDLYFVEGLSSLHLKHLRLVDVANLTAKCISQFRVQESLTVSSSVLLNHMLMAEGFTVPLNLVLSYCKEPSISFEESANLSSVKRLEFWCCKTESLPRNLKSLSSLESLSIGCCPNIVSLPDLPSSLQRIKKKEKKSFLLNFMADLALAGLRWAASPIVNELLTKASAYLSVDMVREIQRLEATVLPQFELVIQAAQKSPHRGILEAWLRRLKEAYYDAEDLLDEHEYNVLEGKAKRGKSLLLGEHGSSSTATTVMKPFHAAMSRARNLLPQNRRLISKMNELKAILTEAQQLRDLLGLPHGNTVGWPAAAPTTVPTTTSLPTSKVFGRDRDRDRIVDFLLGKTTTAEASSAKYSGLAIVGLGGMGKSTLAQYVYNDKRIEECFDVRMWVCISRKLDVHRHTREIMESAKKGECPRVDNLDTLQCKLRDILQESQKFLLVLDDVWFEKSHNETEWELFLAPLVSKQSGSKVLVTSQRETLPAAICCEQEHVIHLQNMDGTEFLALFKHHAFSGAEIKDQLLRTKLEDTAEEIAKRLGQCPLAAKVLGSRLCRKKDIAEWKAALKIGDLSDPFISLLWSYEKLDPHLQRCFLYCSLFPKGHRFEPDELVHLWVAEGFVGSCNLSRTLEEVGMDYFNDMVSGSFFQRYHWYYVMHDILHDFAESLSREDCFRLEDDNVTEIPCTVRHPSVHVQSMQKHKQIICKLYHLRTIICIDPLMDGPSDIFDGMLRNQRKLRVLSLSFYSSSKLPESIGELKHLRYLNLIRTLVSELPTSLCTLYHLQLLWLNHMVENLPDKLCNLRKLRHLGAYVNDFAIEKPICQILNIVLRVKNLENVIGKDEAVESKLYLKSRLKELALEWSSENGMDAMDILEGLRPPPQLSKLTIEGYRSDTYPGWLLERSYFENLESFELSNCSLLEGLPPDTELLRNCSRLRINSVPNLKELSNLPAGLTDLSINWCPLLMFITNNELGQHDLRENIIMKADDLAPKLALMWEVDTGKKARRVLWIDYSFLKRLMTLMMDDDISKHLQIIESGLEEREDKVWMKENIIKAWLFCHEQRIRFIYGRTMEMPLVLPSGLCKLSLSSCSITDEALAICLGGLTSLRNLKLEYNMALTTLPSEKVFEHLTKLDRLVVIGLSSLHLKHLSLVDVANLTAKCISQFRVQESLTVSSSVLLNHMLMAEGFTVPLNLVLLYCKEPSVSFEEPANLSSVKCLNFLVCEMESLPRNLKSLSTLESLSIGCCPNIASLPDLPSSLQRIRISDCPVLKKNCQEPDGKSWSKFRTFAGSTSTNTKLASLDLPLEINEKLQAPGNSFFLNHNSTSLSKFAALLEYFAVAWSWHLLQVIFLMACYGTKENCVYCLCHFTAAASCQNLLKKQGYELRQLKDLNELGGSLRVENLENVIGKDEAVESKLYLKSRLKELALEWSSENILHLDVLEGLRPPPQLSKLTIKGYRSDTYPGWLLERSYFENLESFELTNCSLLEGLPPDTELLRNCSRLRINFVPNLKELSNLPAGLTDLSINWCPLHLQIIGSGLMEREDKVWMKENIIKAWLFCHEQRIRFIYGRTMEMPLVLPSGLCELSLSSCSITDEALAICLGGLTSLRNLRLEHNMALTTLPSEKVFEHLTKLDSLVVRELARGAELMPLNLAGDLYIRGCILAADSFINSFFR</sequence>
<feature type="domain" description="NB-ARC" evidence="7">
    <location>
        <begin position="226"/>
        <end position="320"/>
    </location>
</feature>
<dbReference type="InterPro" id="IPR041118">
    <property type="entry name" value="Rx_N"/>
</dbReference>
<organism evidence="11">
    <name type="scientific">Zea mays</name>
    <name type="common">Maize</name>
    <dbReference type="NCBI Taxonomy" id="4577"/>
    <lineage>
        <taxon>Eukaryota</taxon>
        <taxon>Viridiplantae</taxon>
        <taxon>Streptophyta</taxon>
        <taxon>Embryophyta</taxon>
        <taxon>Tracheophyta</taxon>
        <taxon>Spermatophyta</taxon>
        <taxon>Magnoliopsida</taxon>
        <taxon>Liliopsida</taxon>
        <taxon>Poales</taxon>
        <taxon>Poaceae</taxon>
        <taxon>PACMAD clade</taxon>
        <taxon>Panicoideae</taxon>
        <taxon>Andropogonodae</taxon>
        <taxon>Andropogoneae</taxon>
        <taxon>Tripsacinae</taxon>
        <taxon>Zea</taxon>
    </lineage>
</organism>
<dbReference type="Gene3D" id="3.40.50.300">
    <property type="entry name" value="P-loop containing nucleotide triphosphate hydrolases"/>
    <property type="match status" value="2"/>
</dbReference>
<dbReference type="SUPFAM" id="SSF52058">
    <property type="entry name" value="L domain-like"/>
    <property type="match status" value="5"/>
</dbReference>
<evidence type="ECO:0000259" key="9">
    <source>
        <dbReference type="Pfam" id="PF23559"/>
    </source>
</evidence>
<evidence type="ECO:0000259" key="7">
    <source>
        <dbReference type="Pfam" id="PF00931"/>
    </source>
</evidence>
<evidence type="ECO:0000256" key="4">
    <source>
        <dbReference type="ARBA" id="ARBA00022741"/>
    </source>
</evidence>
<evidence type="ECO:0000256" key="3">
    <source>
        <dbReference type="ARBA" id="ARBA00022737"/>
    </source>
</evidence>
<reference evidence="11" key="1">
    <citation type="journal article" date="2018" name="Nat. Genet.">
        <title>Extensive intraspecific gene order and gene structural variations between Mo17 and other maize genomes.</title>
        <authorList>
            <person name="Sun S."/>
            <person name="Zhou Y."/>
            <person name="Chen J."/>
            <person name="Shi J."/>
            <person name="Zhao H."/>
            <person name="Zhao H."/>
            <person name="Song W."/>
            <person name="Zhang M."/>
            <person name="Cui Y."/>
            <person name="Dong X."/>
            <person name="Liu H."/>
            <person name="Ma X."/>
            <person name="Jiao Y."/>
            <person name="Wang B."/>
            <person name="Wei X."/>
            <person name="Stein J.C."/>
            <person name="Glaubitz J.C."/>
            <person name="Lu F."/>
            <person name="Yu G."/>
            <person name="Liang C."/>
            <person name="Fengler K."/>
            <person name="Li B."/>
            <person name="Rafalski A."/>
            <person name="Schnable P.S."/>
            <person name="Ware D.H."/>
            <person name="Buckler E.S."/>
            <person name="Lai J."/>
        </authorList>
    </citation>
    <scope>NUCLEOTIDE SEQUENCE [LARGE SCALE GENOMIC DNA]</scope>
    <source>
        <tissue evidence="11">Seedling</tissue>
    </source>
</reference>
<dbReference type="GO" id="GO:0005524">
    <property type="term" value="F:ATP binding"/>
    <property type="evidence" value="ECO:0007669"/>
    <property type="project" value="UniProtKB-KW"/>
</dbReference>
<dbReference type="SUPFAM" id="SSF52540">
    <property type="entry name" value="P-loop containing nucleoside triphosphate hydrolases"/>
    <property type="match status" value="2"/>
</dbReference>
<dbReference type="PRINTS" id="PR00364">
    <property type="entry name" value="DISEASERSIST"/>
</dbReference>
<dbReference type="Gene3D" id="3.80.10.10">
    <property type="entry name" value="Ribonuclease Inhibitor"/>
    <property type="match status" value="7"/>
</dbReference>
<feature type="domain" description="Disease resistance N-terminal" evidence="8">
    <location>
        <begin position="1181"/>
        <end position="1251"/>
    </location>
</feature>
<evidence type="ECO:0000256" key="2">
    <source>
        <dbReference type="ARBA" id="ARBA00022614"/>
    </source>
</evidence>
<proteinExistence type="inferred from homology"/>
<dbReference type="PANTHER" id="PTHR36766">
    <property type="entry name" value="PLANT BROAD-SPECTRUM MILDEW RESISTANCE PROTEIN RPW8"/>
    <property type="match status" value="1"/>
</dbReference>
<evidence type="ECO:0000259" key="8">
    <source>
        <dbReference type="Pfam" id="PF18052"/>
    </source>
</evidence>
<feature type="domain" description="Disease resistance N-terminal" evidence="8">
    <location>
        <begin position="27"/>
        <end position="97"/>
    </location>
</feature>
<comment type="caution">
    <text evidence="11">The sequence shown here is derived from an EMBL/GenBank/DDBJ whole genome shotgun (WGS) entry which is preliminary data.</text>
</comment>
<dbReference type="PANTHER" id="PTHR36766:SF60">
    <property type="entry name" value="NB-ARC DOMAIN-CONTAINING PROTEIN"/>
    <property type="match status" value="1"/>
</dbReference>
<dbReference type="InterPro" id="IPR036388">
    <property type="entry name" value="WH-like_DNA-bd_sf"/>
</dbReference>
<dbReference type="ExpressionAtlas" id="A0A3L6GG69">
    <property type="expression patterns" value="baseline and differential"/>
</dbReference>
<dbReference type="InterPro" id="IPR002182">
    <property type="entry name" value="NB-ARC"/>
</dbReference>
<dbReference type="Pfam" id="PF00931">
    <property type="entry name" value="NB-ARC"/>
    <property type="match status" value="2"/>
</dbReference>
<dbReference type="InterPro" id="IPR027417">
    <property type="entry name" value="P-loop_NTPase"/>
</dbReference>
<dbReference type="SMART" id="SM00369">
    <property type="entry name" value="LRR_TYP"/>
    <property type="match status" value="5"/>
</dbReference>
<dbReference type="InterPro" id="IPR003591">
    <property type="entry name" value="Leu-rich_rpt_typical-subtyp"/>
</dbReference>
<keyword evidence="6" id="KW-0067">ATP-binding</keyword>
<evidence type="ECO:0000256" key="6">
    <source>
        <dbReference type="ARBA" id="ARBA00022840"/>
    </source>
</evidence>
<evidence type="ECO:0000259" key="10">
    <source>
        <dbReference type="Pfam" id="PF25019"/>
    </source>
</evidence>
<dbReference type="GO" id="GO:0051707">
    <property type="term" value="P:response to other organism"/>
    <property type="evidence" value="ECO:0007669"/>
    <property type="project" value="UniProtKB-ARBA"/>
</dbReference>
<dbReference type="InterPro" id="IPR042197">
    <property type="entry name" value="Apaf_helical"/>
</dbReference>
<feature type="domain" description="Disease resistance protein winged helix" evidence="9">
    <location>
        <begin position="1607"/>
        <end position="1672"/>
    </location>
</feature>
<keyword evidence="4" id="KW-0547">Nucleotide-binding</keyword>
<dbReference type="EMBL" id="NCVQ01000002">
    <property type="protein sequence ID" value="PWZ46375.1"/>
    <property type="molecule type" value="Genomic_DNA"/>
</dbReference>
<dbReference type="Proteomes" id="UP000251960">
    <property type="component" value="Chromosome 10"/>
</dbReference>
<dbReference type="InterPro" id="IPR056789">
    <property type="entry name" value="LRR_R13L1-DRL21"/>
</dbReference>
<keyword evidence="3" id="KW-0677">Repeat</keyword>
<protein>
    <submittedName>
        <fullName evidence="11">Putative disease resistance protein</fullName>
    </submittedName>
</protein>
<dbReference type="InterPro" id="IPR032675">
    <property type="entry name" value="LRR_dom_sf"/>
</dbReference>
<dbReference type="Gene3D" id="1.10.8.430">
    <property type="entry name" value="Helical domain of apoptotic protease-activating factors"/>
    <property type="match status" value="2"/>
</dbReference>
<feature type="domain" description="R13L1/DRL21-like LRR repeat region" evidence="10">
    <location>
        <begin position="2392"/>
        <end position="2512"/>
    </location>
</feature>
<feature type="domain" description="Disease resistance protein winged helix" evidence="9">
    <location>
        <begin position="403"/>
        <end position="474"/>
    </location>
</feature>
<comment type="similarity">
    <text evidence="1">Belongs to the disease resistance NB-LRR family.</text>
</comment>
<gene>
    <name evidence="11" type="primary">At3g14460_1</name>
    <name evidence="11" type="ORF">Zm00014a_033936</name>
</gene>
<feature type="domain" description="R13L1/DRL21-like LRR repeat region" evidence="10">
    <location>
        <begin position="659"/>
        <end position="781"/>
    </location>
</feature>
<evidence type="ECO:0000256" key="5">
    <source>
        <dbReference type="ARBA" id="ARBA00022821"/>
    </source>
</evidence>
<dbReference type="GO" id="GO:0043531">
    <property type="term" value="F:ADP binding"/>
    <property type="evidence" value="ECO:0007669"/>
    <property type="project" value="InterPro"/>
</dbReference>
<evidence type="ECO:0000313" key="11">
    <source>
        <dbReference type="EMBL" id="PWZ46375.1"/>
    </source>
</evidence>
<evidence type="ECO:0000256" key="1">
    <source>
        <dbReference type="ARBA" id="ARBA00008894"/>
    </source>
</evidence>
<feature type="domain" description="R13L1/DRL21-like LRR repeat region" evidence="10">
    <location>
        <begin position="1835"/>
        <end position="1946"/>
    </location>
</feature>
<dbReference type="Pfam" id="PF25019">
    <property type="entry name" value="LRR_R13L1-DRL21"/>
    <property type="match status" value="3"/>
</dbReference>
<dbReference type="GO" id="GO:0006952">
    <property type="term" value="P:defense response"/>
    <property type="evidence" value="ECO:0007669"/>
    <property type="project" value="UniProtKB-KW"/>
</dbReference>
<keyword evidence="2" id="KW-0433">Leucine-rich repeat</keyword>
<dbReference type="InterPro" id="IPR058922">
    <property type="entry name" value="WHD_DRP"/>
</dbReference>
<accession>A0A3L6GG69</accession>
<keyword evidence="5" id="KW-0611">Plant defense</keyword>
<feature type="domain" description="NB-ARC" evidence="7">
    <location>
        <begin position="1368"/>
        <end position="1524"/>
    </location>
</feature>
<name>A0A3L6GG69_MAIZE</name>
<dbReference type="Gene3D" id="1.10.10.10">
    <property type="entry name" value="Winged helix-like DNA-binding domain superfamily/Winged helix DNA-binding domain"/>
    <property type="match status" value="2"/>
</dbReference>